<dbReference type="InterPro" id="IPR029433">
    <property type="entry name" value="DUF4438_N"/>
</dbReference>
<dbReference type="Gene3D" id="2.102.30.10">
    <property type="entry name" value="tm1086 (SG structure) domain"/>
    <property type="match status" value="1"/>
</dbReference>
<dbReference type="InterPro" id="IPR044910">
    <property type="entry name" value="TM_1086_SG_dom"/>
</dbReference>
<dbReference type="Gene3D" id="2.40.10.170">
    <property type="match status" value="1"/>
</dbReference>
<accession>A0A2N3YIA0</accession>
<dbReference type="InterPro" id="IPR048399">
    <property type="entry name" value="DUF4438_C"/>
</dbReference>
<dbReference type="OrthoDB" id="3666517at2"/>
<dbReference type="AlphaFoldDB" id="A0A2N3YIA0"/>
<evidence type="ECO:0000259" key="1">
    <source>
        <dbReference type="Pfam" id="PF14505"/>
    </source>
</evidence>
<sequence>MIPVAMNLSGVVESPSVGPTPYRIDEDGRPYVPVGDGGVVLGVHLGDALHEVEGDHVAPGATLSHPDPAVSLGLTSYACIGNPVVVRDGAAAGARGWVLGKRGEHGRVLVTLPDEALAVLQPGDGISVRAHGQGAVLPGAPPGVQLLNLDPGLLVALGIAVVGDRVHVPVRGVVPGRLAGNGVGRPAHQWDVDLAFPAGDPVLAVLRLGDLVAVTDLDVRHNIGYRRGWVTVGVVIHGDSPQPGHGPGVTPVLTGPASAIDAVADLAGPTPLTWTSLSDRSVATGGGSRAR</sequence>
<feature type="domain" description="DUF4438" evidence="2">
    <location>
        <begin position="164"/>
        <end position="265"/>
    </location>
</feature>
<dbReference type="EMBL" id="PJNE01000001">
    <property type="protein sequence ID" value="PKW26587.1"/>
    <property type="molecule type" value="Genomic_DNA"/>
</dbReference>
<gene>
    <name evidence="3" type="ORF">ATL31_1401</name>
</gene>
<keyword evidence="4" id="KW-1185">Reference proteome</keyword>
<dbReference type="Pfam" id="PF20999">
    <property type="entry name" value="DUF4438_C"/>
    <property type="match status" value="1"/>
</dbReference>
<protein>
    <submittedName>
        <fullName evidence="3">Uncharacterized protein DUF4438</fullName>
    </submittedName>
</protein>
<reference evidence="3 4" key="1">
    <citation type="submission" date="2017-12" db="EMBL/GenBank/DDBJ databases">
        <title>Sequencing the genomes of 1000 Actinobacteria strains.</title>
        <authorList>
            <person name="Klenk H.-P."/>
        </authorList>
    </citation>
    <scope>NUCLEOTIDE SEQUENCE [LARGE SCALE GENOMIC DNA]</scope>
    <source>
        <strain evidence="3 4">DSM 12806</strain>
    </source>
</reference>
<dbReference type="RefSeq" id="WP_101395129.1">
    <property type="nucleotide sequence ID" value="NZ_PJNE01000001.1"/>
</dbReference>
<evidence type="ECO:0000313" key="4">
    <source>
        <dbReference type="Proteomes" id="UP000233781"/>
    </source>
</evidence>
<organism evidence="3 4">
    <name type="scientific">Phycicoccus duodecadis</name>
    <dbReference type="NCBI Taxonomy" id="173053"/>
    <lineage>
        <taxon>Bacteria</taxon>
        <taxon>Bacillati</taxon>
        <taxon>Actinomycetota</taxon>
        <taxon>Actinomycetes</taxon>
        <taxon>Micrococcales</taxon>
        <taxon>Intrasporangiaceae</taxon>
        <taxon>Phycicoccus</taxon>
    </lineage>
</organism>
<dbReference type="Pfam" id="PF14505">
    <property type="entry name" value="DUF4438"/>
    <property type="match status" value="1"/>
</dbReference>
<dbReference type="Gene3D" id="4.10.1180.10">
    <property type="entry name" value="tm1086 domain"/>
    <property type="match status" value="1"/>
</dbReference>
<dbReference type="Proteomes" id="UP000233781">
    <property type="component" value="Unassembled WGS sequence"/>
</dbReference>
<evidence type="ECO:0000259" key="2">
    <source>
        <dbReference type="Pfam" id="PF20999"/>
    </source>
</evidence>
<feature type="domain" description="DUF4438" evidence="1">
    <location>
        <begin position="22"/>
        <end position="154"/>
    </location>
</feature>
<name>A0A2N3YIA0_9MICO</name>
<proteinExistence type="predicted"/>
<comment type="caution">
    <text evidence="3">The sequence shown here is derived from an EMBL/GenBank/DDBJ whole genome shotgun (WGS) entry which is preliminary data.</text>
</comment>
<evidence type="ECO:0000313" key="3">
    <source>
        <dbReference type="EMBL" id="PKW26587.1"/>
    </source>
</evidence>
<dbReference type="InterPro" id="IPR044909">
    <property type="entry name" value="TM_1086_sf"/>
</dbReference>